<evidence type="ECO:0000259" key="2">
    <source>
        <dbReference type="Pfam" id="PF02371"/>
    </source>
</evidence>
<keyword evidence="1" id="KW-0175">Coiled coil</keyword>
<protein>
    <recommendedName>
        <fullName evidence="2">Transposase IS116/IS110/IS902 C-terminal domain-containing protein</fullName>
    </recommendedName>
</protein>
<dbReference type="AlphaFoldDB" id="A0A5J4QY81"/>
<dbReference type="EMBL" id="SNRY01002234">
    <property type="protein sequence ID" value="KAA6326064.1"/>
    <property type="molecule type" value="Genomic_DNA"/>
</dbReference>
<dbReference type="GO" id="GO:0006313">
    <property type="term" value="P:DNA transposition"/>
    <property type="evidence" value="ECO:0007669"/>
    <property type="project" value="InterPro"/>
</dbReference>
<sequence length="274" mass="31607">MTTELTRIGKITESIGFYNHLHSRTFTYSINGAEEFELTGKCFIPLYNLLYLPLYLLYYRFEVFEQAIGSVRELVSEQELYIVDKNKYQAQLTGEKGFMNPQDYREKSARLNILLKDLKAVIKQIERKIQKIIEGDETLSRQFKLLCSIDGVGERTAVKVIVETNAFRDFTDARKFCCHAGVAPFSYTSGSSIRSRNRVSHRADKSIKSLLHMGALTAATRTKGELHEYYLKKVSEGKNKMLVLNAVRAKLVHRMFAVIRNNKFYEKNYQNVLA</sequence>
<proteinExistence type="predicted"/>
<dbReference type="InterPro" id="IPR047650">
    <property type="entry name" value="Transpos_IS110"/>
</dbReference>
<reference evidence="3" key="1">
    <citation type="submission" date="2019-03" db="EMBL/GenBank/DDBJ databases">
        <title>Single cell metagenomics reveals metabolic interactions within the superorganism composed of flagellate Streblomastix strix and complex community of Bacteroidetes bacteria on its surface.</title>
        <authorList>
            <person name="Treitli S.C."/>
            <person name="Kolisko M."/>
            <person name="Husnik F."/>
            <person name="Keeling P."/>
            <person name="Hampl V."/>
        </authorList>
    </citation>
    <scope>NUCLEOTIDE SEQUENCE</scope>
    <source>
        <strain evidence="3">STM</strain>
    </source>
</reference>
<organism evidence="3">
    <name type="scientific">termite gut metagenome</name>
    <dbReference type="NCBI Taxonomy" id="433724"/>
    <lineage>
        <taxon>unclassified sequences</taxon>
        <taxon>metagenomes</taxon>
        <taxon>organismal metagenomes</taxon>
    </lineage>
</organism>
<dbReference type="PANTHER" id="PTHR33055:SF3">
    <property type="entry name" value="PUTATIVE TRANSPOSASE FOR IS117-RELATED"/>
    <property type="match status" value="1"/>
</dbReference>
<accession>A0A5J4QY81</accession>
<comment type="caution">
    <text evidence="3">The sequence shown here is derived from an EMBL/GenBank/DDBJ whole genome shotgun (WGS) entry which is preliminary data.</text>
</comment>
<gene>
    <name evidence="3" type="ORF">EZS27_024787</name>
</gene>
<dbReference type="PANTHER" id="PTHR33055">
    <property type="entry name" value="TRANSPOSASE FOR INSERTION SEQUENCE ELEMENT IS1111A"/>
    <property type="match status" value="1"/>
</dbReference>
<evidence type="ECO:0000256" key="1">
    <source>
        <dbReference type="SAM" id="Coils"/>
    </source>
</evidence>
<feature type="domain" description="Transposase IS116/IS110/IS902 C-terminal" evidence="2">
    <location>
        <begin position="144"/>
        <end position="230"/>
    </location>
</feature>
<name>A0A5J4QY81_9ZZZZ</name>
<dbReference type="GO" id="GO:0004803">
    <property type="term" value="F:transposase activity"/>
    <property type="evidence" value="ECO:0007669"/>
    <property type="project" value="InterPro"/>
</dbReference>
<evidence type="ECO:0000313" key="3">
    <source>
        <dbReference type="EMBL" id="KAA6326064.1"/>
    </source>
</evidence>
<feature type="coiled-coil region" evidence="1">
    <location>
        <begin position="108"/>
        <end position="135"/>
    </location>
</feature>
<dbReference type="InterPro" id="IPR003346">
    <property type="entry name" value="Transposase_20"/>
</dbReference>
<dbReference type="GO" id="GO:0003677">
    <property type="term" value="F:DNA binding"/>
    <property type="evidence" value="ECO:0007669"/>
    <property type="project" value="InterPro"/>
</dbReference>
<dbReference type="Pfam" id="PF02371">
    <property type="entry name" value="Transposase_20"/>
    <property type="match status" value="1"/>
</dbReference>